<feature type="compositionally biased region" description="Pro residues" evidence="1">
    <location>
        <begin position="151"/>
        <end position="163"/>
    </location>
</feature>
<evidence type="ECO:0000256" key="1">
    <source>
        <dbReference type="SAM" id="MobiDB-lite"/>
    </source>
</evidence>
<name>A0ABM1EQE6_PRICU</name>
<dbReference type="GeneID" id="106814589"/>
<proteinExistence type="predicted"/>
<accession>A0ABM1EQE6</accession>
<reference evidence="3" key="1">
    <citation type="submission" date="2025-08" db="UniProtKB">
        <authorList>
            <consortium name="RefSeq"/>
        </authorList>
    </citation>
    <scope>IDENTIFICATION</scope>
</reference>
<keyword evidence="2" id="KW-1185">Reference proteome</keyword>
<feature type="region of interest" description="Disordered" evidence="1">
    <location>
        <begin position="115"/>
        <end position="172"/>
    </location>
</feature>
<protein>
    <submittedName>
        <fullName evidence="3">Uncharacterized protein LOC106814589</fullName>
    </submittedName>
</protein>
<feature type="compositionally biased region" description="Acidic residues" evidence="1">
    <location>
        <begin position="115"/>
        <end position="130"/>
    </location>
</feature>
<evidence type="ECO:0000313" key="2">
    <source>
        <dbReference type="Proteomes" id="UP000695022"/>
    </source>
</evidence>
<dbReference type="Proteomes" id="UP000695022">
    <property type="component" value="Unplaced"/>
</dbReference>
<evidence type="ECO:0000313" key="3">
    <source>
        <dbReference type="RefSeq" id="XP_014674417.1"/>
    </source>
</evidence>
<organism evidence="2 3">
    <name type="scientific">Priapulus caudatus</name>
    <name type="common">Priapulid worm</name>
    <dbReference type="NCBI Taxonomy" id="37621"/>
    <lineage>
        <taxon>Eukaryota</taxon>
        <taxon>Metazoa</taxon>
        <taxon>Ecdysozoa</taxon>
        <taxon>Scalidophora</taxon>
        <taxon>Priapulida</taxon>
        <taxon>Priapulimorpha</taxon>
        <taxon>Priapulimorphida</taxon>
        <taxon>Priapulidae</taxon>
        <taxon>Priapulus</taxon>
    </lineage>
</organism>
<gene>
    <name evidence="3" type="primary">LOC106814589</name>
</gene>
<sequence length="236" mass="26782">MQTQDRQLLRRFLQIQAGIHLLTLHPRSRSTRCHTYSHHAPADDVSDDVIAQNRDRVDLYAADYVDDVTMTYETWPRRPRQRARMQSEPEHLVRTEYDSVTSCLPRFGLHPEEYEADEDEDEEAEEEDADTPTNSDAEPVFSPQHKHYFPCSPPPDFAPPKPPRTYASGGGGGGGVAMAAGNPVSRVDRQGAYVDIYDISDEDVRKRSRLWREAEREKQTTGSVDKKIVAALSVIM</sequence>
<dbReference type="RefSeq" id="XP_014674417.1">
    <property type="nucleotide sequence ID" value="XM_014818931.1"/>
</dbReference>